<comment type="caution">
    <text evidence="1">The sequence shown here is derived from an EMBL/GenBank/DDBJ whole genome shotgun (WGS) entry which is preliminary data.</text>
</comment>
<reference evidence="2" key="1">
    <citation type="submission" date="2018-05" db="EMBL/GenBank/DDBJ databases">
        <authorList>
            <person name="Li X."/>
        </authorList>
    </citation>
    <scope>NUCLEOTIDE SEQUENCE [LARGE SCALE GENOMIC DNA]</scope>
    <source>
        <strain evidence="2">LX32</strain>
    </source>
</reference>
<evidence type="ECO:0000313" key="2">
    <source>
        <dbReference type="Proteomes" id="UP000249254"/>
    </source>
</evidence>
<protein>
    <submittedName>
        <fullName evidence="1">Uncharacterized protein</fullName>
    </submittedName>
</protein>
<sequence length="89" mass="9984">MAEALRVHAPPYFESHRSLGAQAGYYGRGSPRWYSVPGRIYLALTLHRMGESEEACRVLSDPPKSVVGTWRAQVDSVRDWLGCPPLITR</sequence>
<dbReference type="Proteomes" id="UP000249254">
    <property type="component" value="Unassembled WGS sequence"/>
</dbReference>
<dbReference type="EMBL" id="QFYQ01000002">
    <property type="protein sequence ID" value="RAK51953.1"/>
    <property type="molecule type" value="Genomic_DNA"/>
</dbReference>
<dbReference type="AlphaFoldDB" id="A0A328AB01"/>
<keyword evidence="2" id="KW-1185">Reference proteome</keyword>
<evidence type="ECO:0000313" key="1">
    <source>
        <dbReference type="EMBL" id="RAK51953.1"/>
    </source>
</evidence>
<accession>A0A328AB01</accession>
<organism evidence="1 2">
    <name type="scientific">Phenylobacterium soli</name>
    <dbReference type="NCBI Taxonomy" id="2170551"/>
    <lineage>
        <taxon>Bacteria</taxon>
        <taxon>Pseudomonadati</taxon>
        <taxon>Pseudomonadota</taxon>
        <taxon>Alphaproteobacteria</taxon>
        <taxon>Caulobacterales</taxon>
        <taxon>Caulobacteraceae</taxon>
        <taxon>Phenylobacterium</taxon>
    </lineage>
</organism>
<proteinExistence type="predicted"/>
<name>A0A328AB01_9CAUL</name>
<gene>
    <name evidence="1" type="ORF">DJ017_19275</name>
</gene>